<feature type="region of interest" description="Disordered" evidence="2">
    <location>
        <begin position="267"/>
        <end position="288"/>
    </location>
</feature>
<feature type="compositionally biased region" description="Acidic residues" evidence="2">
    <location>
        <begin position="401"/>
        <end position="410"/>
    </location>
</feature>
<name>A0A1S3W124_VIGRR</name>
<dbReference type="Pfam" id="PF23228">
    <property type="entry name" value="zf_PCFS4"/>
    <property type="match status" value="1"/>
</dbReference>
<dbReference type="RefSeq" id="XP_014524182.1">
    <property type="nucleotide sequence ID" value="XM_014668696.2"/>
</dbReference>
<dbReference type="AlphaFoldDB" id="A0A1S3W124"/>
<dbReference type="FunFam" id="1.25.40.90:FF:000023">
    <property type="entry name" value="polyadenylation and cleavage factor homolog 4"/>
    <property type="match status" value="1"/>
</dbReference>
<dbReference type="PROSITE" id="PS00028">
    <property type="entry name" value="ZINC_FINGER_C2H2_1"/>
    <property type="match status" value="1"/>
</dbReference>
<dbReference type="Pfam" id="PF04818">
    <property type="entry name" value="CID"/>
    <property type="match status" value="1"/>
</dbReference>
<protein>
    <submittedName>
        <fullName evidence="5">Polyadenylation and cleavage factor homolog 4</fullName>
    </submittedName>
</protein>
<dbReference type="InterPro" id="IPR013087">
    <property type="entry name" value="Znf_C2H2_type"/>
</dbReference>
<dbReference type="Gramene" id="Vradi0315s00020.1">
    <property type="protein sequence ID" value="Vradi0315s00020.1"/>
    <property type="gene ID" value="Vradi0315s00020"/>
</dbReference>
<evidence type="ECO:0000256" key="2">
    <source>
        <dbReference type="SAM" id="MobiDB-lite"/>
    </source>
</evidence>
<dbReference type="InterPro" id="IPR047415">
    <property type="entry name" value="Pcf11_CID"/>
</dbReference>
<dbReference type="OrthoDB" id="2129491at2759"/>
<dbReference type="Gene3D" id="1.25.40.90">
    <property type="match status" value="1"/>
</dbReference>
<keyword evidence="1" id="KW-0507">mRNA processing</keyword>
<dbReference type="InterPro" id="IPR006569">
    <property type="entry name" value="CID_dom"/>
</dbReference>
<dbReference type="SMR" id="A0A1S3W124"/>
<dbReference type="PANTHER" id="PTHR15921">
    <property type="entry name" value="PRE-MRNA CLEAVAGE COMPLEX II"/>
    <property type="match status" value="1"/>
</dbReference>
<organism evidence="4 5">
    <name type="scientific">Vigna radiata var. radiata</name>
    <name type="common">Mung bean</name>
    <name type="synonym">Phaseolus aureus</name>
    <dbReference type="NCBI Taxonomy" id="3916"/>
    <lineage>
        <taxon>Eukaryota</taxon>
        <taxon>Viridiplantae</taxon>
        <taxon>Streptophyta</taxon>
        <taxon>Embryophyta</taxon>
        <taxon>Tracheophyta</taxon>
        <taxon>Spermatophyta</taxon>
        <taxon>Magnoliopsida</taxon>
        <taxon>eudicotyledons</taxon>
        <taxon>Gunneridae</taxon>
        <taxon>Pentapetalae</taxon>
        <taxon>rosids</taxon>
        <taxon>fabids</taxon>
        <taxon>Fabales</taxon>
        <taxon>Fabaceae</taxon>
        <taxon>Papilionoideae</taxon>
        <taxon>50 kb inversion clade</taxon>
        <taxon>NPAAA clade</taxon>
        <taxon>indigoferoid/millettioid clade</taxon>
        <taxon>Phaseoleae</taxon>
        <taxon>Vigna</taxon>
    </lineage>
</organism>
<feature type="region of interest" description="Disordered" evidence="2">
    <location>
        <begin position="936"/>
        <end position="967"/>
    </location>
</feature>
<gene>
    <name evidence="5" type="primary">LOC106780408</name>
</gene>
<dbReference type="GO" id="GO:0000993">
    <property type="term" value="F:RNA polymerase II complex binding"/>
    <property type="evidence" value="ECO:0007669"/>
    <property type="project" value="InterPro"/>
</dbReference>
<proteinExistence type="predicted"/>
<dbReference type="SUPFAM" id="SSF48464">
    <property type="entry name" value="ENTH/VHS domain"/>
    <property type="match status" value="1"/>
</dbReference>
<feature type="region of interest" description="Disordered" evidence="2">
    <location>
        <begin position="401"/>
        <end position="421"/>
    </location>
</feature>
<dbReference type="GO" id="GO:0006369">
    <property type="term" value="P:termination of RNA polymerase II transcription"/>
    <property type="evidence" value="ECO:0007669"/>
    <property type="project" value="InterPro"/>
</dbReference>
<evidence type="ECO:0000256" key="1">
    <source>
        <dbReference type="ARBA" id="ARBA00022664"/>
    </source>
</evidence>
<dbReference type="Proteomes" id="UP000087766">
    <property type="component" value="Unplaced"/>
</dbReference>
<evidence type="ECO:0000313" key="5">
    <source>
        <dbReference type="RefSeq" id="XP_014524182.1"/>
    </source>
</evidence>
<sequence>MFSQNLILPPENPRPAASFASKPMSNEIAIAAQKPPPSILVGRFKALLKQRDDELRLVAGVPVPPPTTDEIVQIYDLLLSELTCNLKPIITDLTIIAEQQREHAKGIADAICARILEVPADQKLPSLYLLDSIVKNFGQEYIKYFSLRLPEVFCEAYRQVQPSLHPAMRHLFGTWSKVFPPSVLRKIEAELQFSVAVNTQSSTLNAVRASESPRPSHGIHVNPKYLRQLDPSTVDSVGAEKLDSSGNANNTNFGILGSKTHQILSGSGRLGISSSPSRSGLDRPLSAPMDEYAADSSANRLIERDSSHPAVDYGVGKAIGRDMELSEWQRKQYAGDGRNRFPTSITYSLSNGHQRQSPRALIDAYGSDKSQETSSTKPLLVERLDRNGIDNKVLPTSWQNTEEEEFDWEDMSPTLTDHSRNNSILPSTIGFTRERPVVAANAALSEHDSRKGVWSSGSQLPPVDDSSAIAEDAFSSLGFRRQSLGQIPGFQNHINHSLGSSHHLSNSSQHIFGNRGRARTLTFPPIDNIHNADTNPYRVRPTVSRMVSGRVSNVEPRPSVLPATLEIRPSVNLNVTRPPALNPITPLQKHVRSQFEALHTSNPIVNHVNKSSFMPEQSFDSVENKDASILKIHQLPNQLPGLISSNQQNHRQAPQLQFFPPSQDSSNSQFSHGSSLQGHGASISTAMSNPLPIMQFHLPLQNVANNPLHLQGGARPPLPPGRPPAPPQMIPLPNASPFMSSQQPTVGYTNLISSLMSQGVISLANQLPAQDSVGTEFNPDILKLRYESAINALYGDLPRQCTTCGLRFRCQEEHSSHMDWHVTKNRMSKSRKQKPSRKWFVSDRMWLSGAEALGTESVPGFLPTETIEEKIDDEELAVPAEEDQNTCALCGEPFDEFYSDEMEEWMYRGAVYLYAPTGTTAGMDRSQLGPIIHAKCRSESNMAPSEDLGPDEKGGDEEGTQRKRRRS</sequence>
<keyword evidence="4" id="KW-1185">Reference proteome</keyword>
<evidence type="ECO:0000259" key="3">
    <source>
        <dbReference type="PROSITE" id="PS51391"/>
    </source>
</evidence>
<dbReference type="STRING" id="3916.A0A1S3W124"/>
<dbReference type="PROSITE" id="PS51391">
    <property type="entry name" value="CID"/>
    <property type="match status" value="1"/>
</dbReference>
<dbReference type="GO" id="GO:0009911">
    <property type="term" value="P:positive regulation of flower development"/>
    <property type="evidence" value="ECO:0007669"/>
    <property type="project" value="EnsemblPlants"/>
</dbReference>
<dbReference type="GeneID" id="106780408"/>
<reference evidence="5" key="1">
    <citation type="submission" date="2025-08" db="UniProtKB">
        <authorList>
            <consortium name="RefSeq"/>
        </authorList>
    </citation>
    <scope>IDENTIFICATION</scope>
    <source>
        <tissue evidence="5">Leaf</tissue>
    </source>
</reference>
<dbReference type="KEGG" id="vra:106780408"/>
<dbReference type="InterPro" id="IPR057242">
    <property type="entry name" value="PCFS4-like"/>
</dbReference>
<feature type="domain" description="CID" evidence="3">
    <location>
        <begin position="67"/>
        <end position="195"/>
    </location>
</feature>
<dbReference type="PANTHER" id="PTHR15921:SF12">
    <property type="entry name" value="POLYADENYLATION AND CLEAVAGE FACTOR HOMOLOG 4"/>
    <property type="match status" value="1"/>
</dbReference>
<dbReference type="SMART" id="SM00582">
    <property type="entry name" value="RPR"/>
    <property type="match status" value="1"/>
</dbReference>
<accession>A0A1S3W124</accession>
<dbReference type="GO" id="GO:0005849">
    <property type="term" value="C:mRNA cleavage factor complex"/>
    <property type="evidence" value="ECO:0007669"/>
    <property type="project" value="TreeGrafter"/>
</dbReference>
<dbReference type="InterPro" id="IPR008942">
    <property type="entry name" value="ENTH_VHS"/>
</dbReference>
<dbReference type="CDD" id="cd16982">
    <property type="entry name" value="CID_Pcf11"/>
    <property type="match status" value="1"/>
</dbReference>
<dbReference type="GO" id="GO:0031124">
    <property type="term" value="P:mRNA 3'-end processing"/>
    <property type="evidence" value="ECO:0007669"/>
    <property type="project" value="InterPro"/>
</dbReference>
<feature type="region of interest" description="Disordered" evidence="2">
    <location>
        <begin position="657"/>
        <end position="683"/>
    </location>
</feature>
<dbReference type="GO" id="GO:0005737">
    <property type="term" value="C:cytoplasm"/>
    <property type="evidence" value="ECO:0007669"/>
    <property type="project" value="EnsemblPlants"/>
</dbReference>
<dbReference type="InterPro" id="IPR045154">
    <property type="entry name" value="PCF11-like"/>
</dbReference>
<evidence type="ECO:0000313" key="4">
    <source>
        <dbReference type="Proteomes" id="UP000087766"/>
    </source>
</evidence>
<dbReference type="GO" id="GO:0003729">
    <property type="term" value="F:mRNA binding"/>
    <property type="evidence" value="ECO:0007669"/>
    <property type="project" value="InterPro"/>
</dbReference>
<feature type="compositionally biased region" description="Low complexity" evidence="2">
    <location>
        <begin position="267"/>
        <end position="286"/>
    </location>
</feature>
<dbReference type="GO" id="GO:0031440">
    <property type="term" value="P:regulation of mRNA 3'-end processing"/>
    <property type="evidence" value="ECO:0007669"/>
    <property type="project" value="EnsemblPlants"/>
</dbReference>